<proteinExistence type="predicted"/>
<name>A0A9N9IRB3_9GLOM</name>
<reference evidence="2" key="1">
    <citation type="submission" date="2021-06" db="EMBL/GenBank/DDBJ databases">
        <authorList>
            <person name="Kallberg Y."/>
            <person name="Tangrot J."/>
            <person name="Rosling A."/>
        </authorList>
    </citation>
    <scope>NUCLEOTIDE SEQUENCE</scope>
    <source>
        <strain evidence="2">CL551</strain>
    </source>
</reference>
<protein>
    <submittedName>
        <fullName evidence="2">18855_t:CDS:1</fullName>
    </submittedName>
</protein>
<feature type="non-terminal residue" evidence="2">
    <location>
        <position position="170"/>
    </location>
</feature>
<keyword evidence="3" id="KW-1185">Reference proteome</keyword>
<feature type="region of interest" description="Disordered" evidence="1">
    <location>
        <begin position="117"/>
        <end position="161"/>
    </location>
</feature>
<dbReference type="AlphaFoldDB" id="A0A9N9IRB3"/>
<evidence type="ECO:0000313" key="2">
    <source>
        <dbReference type="EMBL" id="CAG8746530.1"/>
    </source>
</evidence>
<accession>A0A9N9IRB3</accession>
<feature type="compositionally biased region" description="Polar residues" evidence="1">
    <location>
        <begin position="40"/>
        <end position="51"/>
    </location>
</feature>
<feature type="region of interest" description="Disordered" evidence="1">
    <location>
        <begin position="22"/>
        <end position="54"/>
    </location>
</feature>
<evidence type="ECO:0000256" key="1">
    <source>
        <dbReference type="SAM" id="MobiDB-lite"/>
    </source>
</evidence>
<feature type="compositionally biased region" description="Polar residues" evidence="1">
    <location>
        <begin position="119"/>
        <end position="157"/>
    </location>
</feature>
<feature type="compositionally biased region" description="Basic and acidic residues" evidence="1">
    <location>
        <begin position="24"/>
        <end position="36"/>
    </location>
</feature>
<evidence type="ECO:0000313" key="3">
    <source>
        <dbReference type="Proteomes" id="UP000789342"/>
    </source>
</evidence>
<dbReference type="Proteomes" id="UP000789342">
    <property type="component" value="Unassembled WGS sequence"/>
</dbReference>
<organism evidence="2 3">
    <name type="scientific">Acaulospora morrowiae</name>
    <dbReference type="NCBI Taxonomy" id="94023"/>
    <lineage>
        <taxon>Eukaryota</taxon>
        <taxon>Fungi</taxon>
        <taxon>Fungi incertae sedis</taxon>
        <taxon>Mucoromycota</taxon>
        <taxon>Glomeromycotina</taxon>
        <taxon>Glomeromycetes</taxon>
        <taxon>Diversisporales</taxon>
        <taxon>Acaulosporaceae</taxon>
        <taxon>Acaulospora</taxon>
    </lineage>
</organism>
<gene>
    <name evidence="2" type="ORF">AMORRO_LOCUS15080</name>
</gene>
<comment type="caution">
    <text evidence="2">The sequence shown here is derived from an EMBL/GenBank/DDBJ whole genome shotgun (WGS) entry which is preliminary data.</text>
</comment>
<sequence>MTFGKKFKTLFNSIPRSKGISVFTRDHEGTEDHQDEGYDQYTSSLDDFNGTSDDEDEVYEIEIKPTADFRSQPREYEDFESEYDLETLTRRYNVDEFDFPQNQNQNAFTNLQIYHRSQDQNASTSPQIYHQSQDPNSFNNPDPFRDNSNVLPSNDQGLSEDEQIALAITR</sequence>
<dbReference type="EMBL" id="CAJVPV010033223">
    <property type="protein sequence ID" value="CAG8746530.1"/>
    <property type="molecule type" value="Genomic_DNA"/>
</dbReference>